<evidence type="ECO:0000256" key="4">
    <source>
        <dbReference type="ARBA" id="ARBA00022679"/>
    </source>
</evidence>
<dbReference type="InterPro" id="IPR020841">
    <property type="entry name" value="PKS_Beta-ketoAc_synthase_dom"/>
</dbReference>
<protein>
    <submittedName>
        <fullName evidence="9">3-oxoacyl-[acyl-carrier-protein] synthase II</fullName>
    </submittedName>
</protein>
<dbReference type="PROSITE" id="PS52004">
    <property type="entry name" value="KS3_2"/>
    <property type="match status" value="1"/>
</dbReference>
<dbReference type="InterPro" id="IPR014030">
    <property type="entry name" value="Ketoacyl_synth_N"/>
</dbReference>
<dbReference type="UniPathway" id="UPA00915"/>
<dbReference type="GO" id="GO:0030497">
    <property type="term" value="P:fatty acid elongation"/>
    <property type="evidence" value="ECO:0007669"/>
    <property type="project" value="UniProtKB-ARBA"/>
</dbReference>
<evidence type="ECO:0000256" key="1">
    <source>
        <dbReference type="ARBA" id="ARBA00004796"/>
    </source>
</evidence>
<feature type="domain" description="Ketosynthase family 3 (KS3)" evidence="8">
    <location>
        <begin position="10"/>
        <end position="413"/>
    </location>
</feature>
<dbReference type="PANTHER" id="PTHR11712:SF336">
    <property type="entry name" value="3-OXOACYL-[ACYL-CARRIER-PROTEIN] SYNTHASE, MITOCHONDRIAL"/>
    <property type="match status" value="1"/>
</dbReference>
<dbReference type="Proteomes" id="UP000035034">
    <property type="component" value="Unassembled WGS sequence"/>
</dbReference>
<dbReference type="eggNOG" id="COG0304">
    <property type="taxonomic scope" value="Bacteria"/>
</dbReference>
<gene>
    <name evidence="9" type="primary">fabF</name>
    <name evidence="9" type="ORF">GOEFS_075_00890</name>
</gene>
<evidence type="ECO:0000256" key="3">
    <source>
        <dbReference type="ARBA" id="ARBA00022516"/>
    </source>
</evidence>
<organism evidence="9 10">
    <name type="scientific">Gordonia effusa NBRC 100432</name>
    <dbReference type="NCBI Taxonomy" id="1077974"/>
    <lineage>
        <taxon>Bacteria</taxon>
        <taxon>Bacillati</taxon>
        <taxon>Actinomycetota</taxon>
        <taxon>Actinomycetes</taxon>
        <taxon>Mycobacteriales</taxon>
        <taxon>Gordoniaceae</taxon>
        <taxon>Gordonia</taxon>
    </lineage>
</organism>
<evidence type="ECO:0000256" key="5">
    <source>
        <dbReference type="ARBA" id="ARBA00023160"/>
    </source>
</evidence>
<dbReference type="Pfam" id="PF00109">
    <property type="entry name" value="ketoacyl-synt"/>
    <property type="match status" value="1"/>
</dbReference>
<keyword evidence="6" id="KW-0012">Acyltransferase</keyword>
<comment type="similarity">
    <text evidence="2 7">Belongs to the thiolase-like superfamily. Beta-ketoacyl-ACP synthases family.</text>
</comment>
<keyword evidence="5" id="KW-0275">Fatty acid biosynthesis</keyword>
<sequence length="426" mass="43863">MDEALGSQMARRASITATAVVASLGDDLDELWSQLLDGRSGISALTAEFIDEFDLPVRIGGVLPFHPSDELTRVEVRRMSYVEQMAVVLARRLWREAGNPIVDPERLAVCIGTGLGGAEALVDAVQTMDTRGYRKISPFAVPMIMPNGPAAYVAVELGARAGVYAPVSACASGAEAIARGWQLISDGEADIVVAGGVEGTISAVPIASFAMMRAMSTRNGDPAGASRPFDRDRDGFVFGEAGALILLESAEHAARRGASSIADVVGAGIASDGHHIVAPVPDGSGIARAMRKALTAAGVTAEQVDHVNAHATSTGVGDAAEARAISDVIPNASVYAPKGALGHSIGAVGALETALVAKTLASATIPPTLNLTVQDDECELDIVHTSPRTGTLRHALTNSVGFGGHNVSLLLQTPNQSISTVANVPT</sequence>
<dbReference type="SMART" id="SM00825">
    <property type="entry name" value="PKS_KS"/>
    <property type="match status" value="1"/>
</dbReference>
<keyword evidence="10" id="KW-1185">Reference proteome</keyword>
<name>H0R263_9ACTN</name>
<dbReference type="InterPro" id="IPR016039">
    <property type="entry name" value="Thiolase-like"/>
</dbReference>
<dbReference type="InterPro" id="IPR000794">
    <property type="entry name" value="Beta-ketoacyl_synthase"/>
</dbReference>
<proteinExistence type="inferred from homology"/>
<reference evidence="9 10" key="1">
    <citation type="submission" date="2011-12" db="EMBL/GenBank/DDBJ databases">
        <title>Whole genome shotgun sequence of Gordonia effusa NBRC 100432.</title>
        <authorList>
            <person name="Yoshida I."/>
            <person name="Takarada H."/>
            <person name="Hosoyama A."/>
            <person name="Tsuchikane K."/>
            <person name="Katsumata H."/>
            <person name="Yamazaki S."/>
            <person name="Fujita N."/>
        </authorList>
    </citation>
    <scope>NUCLEOTIDE SEQUENCE [LARGE SCALE GENOMIC DNA]</scope>
    <source>
        <strain evidence="9 10">NBRC 100432</strain>
    </source>
</reference>
<dbReference type="Gene3D" id="3.40.47.10">
    <property type="match status" value="2"/>
</dbReference>
<accession>H0R263</accession>
<dbReference type="STRING" id="1077974.GOEFS_075_00890"/>
<comment type="caution">
    <text evidence="9">The sequence shown here is derived from an EMBL/GenBank/DDBJ whole genome shotgun (WGS) entry which is preliminary data.</text>
</comment>
<evidence type="ECO:0000256" key="7">
    <source>
        <dbReference type="RuleBase" id="RU003694"/>
    </source>
</evidence>
<keyword evidence="5" id="KW-0276">Fatty acid metabolism</keyword>
<dbReference type="Pfam" id="PF02801">
    <property type="entry name" value="Ketoacyl-synt_C"/>
    <property type="match status" value="1"/>
</dbReference>
<dbReference type="OrthoDB" id="9808669at2"/>
<keyword evidence="5" id="KW-0443">Lipid metabolism</keyword>
<dbReference type="GO" id="GO:0005829">
    <property type="term" value="C:cytosol"/>
    <property type="evidence" value="ECO:0007669"/>
    <property type="project" value="TreeGrafter"/>
</dbReference>
<dbReference type="AlphaFoldDB" id="H0R263"/>
<dbReference type="RefSeq" id="WP_007318503.1">
    <property type="nucleotide sequence ID" value="NZ_BAEH01000075.1"/>
</dbReference>
<evidence type="ECO:0000256" key="6">
    <source>
        <dbReference type="ARBA" id="ARBA00023315"/>
    </source>
</evidence>
<evidence type="ECO:0000256" key="2">
    <source>
        <dbReference type="ARBA" id="ARBA00008467"/>
    </source>
</evidence>
<dbReference type="EMBL" id="BAEH01000075">
    <property type="protein sequence ID" value="GAB19168.1"/>
    <property type="molecule type" value="Genomic_DNA"/>
</dbReference>
<keyword evidence="4 7" id="KW-0808">Transferase</keyword>
<dbReference type="PANTHER" id="PTHR11712">
    <property type="entry name" value="POLYKETIDE SYNTHASE-RELATED"/>
    <property type="match status" value="1"/>
</dbReference>
<evidence type="ECO:0000313" key="9">
    <source>
        <dbReference type="EMBL" id="GAB19168.1"/>
    </source>
</evidence>
<dbReference type="GO" id="GO:0004315">
    <property type="term" value="F:3-oxoacyl-[acyl-carrier-protein] synthase activity"/>
    <property type="evidence" value="ECO:0007669"/>
    <property type="project" value="TreeGrafter"/>
</dbReference>
<dbReference type="NCBIfam" id="NF005589">
    <property type="entry name" value="PRK07314.1"/>
    <property type="match status" value="1"/>
</dbReference>
<evidence type="ECO:0000313" key="10">
    <source>
        <dbReference type="Proteomes" id="UP000035034"/>
    </source>
</evidence>
<dbReference type="SUPFAM" id="SSF53901">
    <property type="entry name" value="Thiolase-like"/>
    <property type="match status" value="2"/>
</dbReference>
<dbReference type="InterPro" id="IPR014031">
    <property type="entry name" value="Ketoacyl_synth_C"/>
</dbReference>
<dbReference type="CDD" id="cd00834">
    <property type="entry name" value="KAS_I_II"/>
    <property type="match status" value="1"/>
</dbReference>
<dbReference type="FunFam" id="3.40.47.10:FF:000029">
    <property type="entry name" value="3-oxoacyl-[acyl-carrier-protein] synthase 1"/>
    <property type="match status" value="1"/>
</dbReference>
<comment type="pathway">
    <text evidence="1">Lipid metabolism; mycolic acid biosynthesis.</text>
</comment>
<keyword evidence="3" id="KW-0444">Lipid biosynthesis</keyword>
<evidence type="ECO:0000259" key="8">
    <source>
        <dbReference type="PROSITE" id="PS52004"/>
    </source>
</evidence>
<dbReference type="FunFam" id="3.40.47.10:FF:000018">
    <property type="entry name" value="3-oxoacyl-[acyl-carrier-protein] synthase 2"/>
    <property type="match status" value="1"/>
</dbReference>